<evidence type="ECO:0000256" key="7">
    <source>
        <dbReference type="ARBA" id="ARBA00022833"/>
    </source>
</evidence>
<dbReference type="GO" id="GO:0001731">
    <property type="term" value="P:formation of translation preinitiation complex"/>
    <property type="evidence" value="ECO:0007669"/>
    <property type="project" value="TreeGrafter"/>
</dbReference>
<evidence type="ECO:0000313" key="15">
    <source>
        <dbReference type="Proteomes" id="UP000002061"/>
    </source>
</evidence>
<comment type="similarity">
    <text evidence="2 12">Belongs to the TRAFAC class translation factor GTPase superfamily. Classic translation factor GTPase family. EIF2G subfamily.</text>
</comment>
<evidence type="ECO:0000256" key="11">
    <source>
        <dbReference type="ARBA" id="ARBA00048107"/>
    </source>
</evidence>
<comment type="subunit">
    <text evidence="12">Heterotrimer composed of an alpha, a beta and a gamma chain.</text>
</comment>
<evidence type="ECO:0000256" key="12">
    <source>
        <dbReference type="HAMAP-Rule" id="MF_00119"/>
    </source>
</evidence>
<feature type="binding site" evidence="12">
    <location>
        <position position="79"/>
    </location>
    <ligand>
        <name>Zn(2+)</name>
        <dbReference type="ChEBI" id="CHEBI:29105"/>
    </ligand>
</feature>
<dbReference type="HOGENOM" id="CLU_027154_0_1_2"/>
<evidence type="ECO:0000256" key="6">
    <source>
        <dbReference type="ARBA" id="ARBA00022801"/>
    </source>
</evidence>
<dbReference type="Gene3D" id="2.40.30.10">
    <property type="entry name" value="Translation factors"/>
    <property type="match status" value="2"/>
</dbReference>
<dbReference type="CDD" id="cd15490">
    <property type="entry name" value="eIF2_gamma_III"/>
    <property type="match status" value="1"/>
</dbReference>
<dbReference type="PRINTS" id="PR00315">
    <property type="entry name" value="ELONGATNFCT"/>
</dbReference>
<evidence type="ECO:0000256" key="2">
    <source>
        <dbReference type="ARBA" id="ARBA00005388"/>
    </source>
</evidence>
<dbReference type="STRING" id="573063.Metin_0173"/>
<comment type="catalytic activity">
    <reaction evidence="11 12">
        <text>GTP + H2O = GDP + phosphate + H(+)</text>
        <dbReference type="Rhea" id="RHEA:19669"/>
        <dbReference type="ChEBI" id="CHEBI:15377"/>
        <dbReference type="ChEBI" id="CHEBI:15378"/>
        <dbReference type="ChEBI" id="CHEBI:37565"/>
        <dbReference type="ChEBI" id="CHEBI:43474"/>
        <dbReference type="ChEBI" id="CHEBI:58189"/>
        <dbReference type="EC" id="3.6.5.3"/>
    </reaction>
</comment>
<dbReference type="KEGG" id="mif:Metin_0173"/>
<dbReference type="GO" id="GO:0003924">
    <property type="term" value="F:GTPase activity"/>
    <property type="evidence" value="ECO:0007669"/>
    <property type="project" value="InterPro"/>
</dbReference>
<keyword evidence="6 12" id="KW-0378">Hydrolase</keyword>
<dbReference type="Pfam" id="PF00009">
    <property type="entry name" value="GTP_EFTU"/>
    <property type="match status" value="1"/>
</dbReference>
<dbReference type="Pfam" id="PF09173">
    <property type="entry name" value="eIF2_C"/>
    <property type="match status" value="1"/>
</dbReference>
<feature type="binding site" evidence="12">
    <location>
        <begin position="152"/>
        <end position="155"/>
    </location>
    <ligand>
        <name>GTP</name>
        <dbReference type="ChEBI" id="CHEBI:37565"/>
    </ligand>
</feature>
<dbReference type="CDD" id="cd03688">
    <property type="entry name" value="eIF2_gamma_II"/>
    <property type="match status" value="1"/>
</dbReference>
<evidence type="ECO:0000256" key="9">
    <source>
        <dbReference type="ARBA" id="ARBA00022917"/>
    </source>
</evidence>
<dbReference type="SUPFAM" id="SSF50465">
    <property type="entry name" value="EF-Tu/eEF-1alpha/eIF2-gamma C-terminal domain"/>
    <property type="match status" value="1"/>
</dbReference>
<feature type="binding site" evidence="12">
    <location>
        <position position="54"/>
    </location>
    <ligand>
        <name>Mg(2+)</name>
        <dbReference type="ChEBI" id="CHEBI:18420"/>
        <label>1</label>
    </ligand>
</feature>
<evidence type="ECO:0000256" key="1">
    <source>
        <dbReference type="ARBA" id="ARBA00001946"/>
    </source>
</evidence>
<protein>
    <recommendedName>
        <fullName evidence="12">Translation initiation factor 2 subunit gamma</fullName>
        <ecNumber evidence="12">3.6.5.3</ecNumber>
    </recommendedName>
    <alternativeName>
        <fullName evidence="12">aIF2-gamma</fullName>
    </alternativeName>
    <alternativeName>
        <fullName evidence="12">eIF-2-gamma</fullName>
    </alternativeName>
</protein>
<dbReference type="InterPro" id="IPR015256">
    <property type="entry name" value="eIF2g_C"/>
</dbReference>
<reference evidence="14" key="1">
    <citation type="submission" date="2010-04" db="EMBL/GenBank/DDBJ databases">
        <title>Complete sequence of Methanocaldococcus infernus ME.</title>
        <authorList>
            <consortium name="US DOE Joint Genome Institute"/>
            <person name="Lucas S."/>
            <person name="Copeland A."/>
            <person name="Lapidus A."/>
            <person name="Cheng J.-F."/>
            <person name="Bruce D."/>
            <person name="Goodwin L."/>
            <person name="Pitluck S."/>
            <person name="Munk A.C."/>
            <person name="Detter J.C."/>
            <person name="Han C."/>
            <person name="Tapia R."/>
            <person name="Land M."/>
            <person name="Hauser L."/>
            <person name="Kyrpides N."/>
            <person name="Mikhailova N."/>
            <person name="Sieprawska-Lupa M."/>
            <person name="Whitman W.B."/>
            <person name="Woyke T."/>
        </authorList>
    </citation>
    <scope>NUCLEOTIDE SEQUENCE [LARGE SCALE GENOMIC DNA]</scope>
    <source>
        <strain evidence="14">ME</strain>
    </source>
</reference>
<organism evidence="14 15">
    <name type="scientific">Methanocaldococcus infernus (strain DSM 11812 / JCM 15783 / ME)</name>
    <dbReference type="NCBI Taxonomy" id="573063"/>
    <lineage>
        <taxon>Archaea</taxon>
        <taxon>Methanobacteriati</taxon>
        <taxon>Methanobacteriota</taxon>
        <taxon>Methanomada group</taxon>
        <taxon>Methanococci</taxon>
        <taxon>Methanococcales</taxon>
        <taxon>Methanocaldococcaceae</taxon>
        <taxon>Methanocaldococcus</taxon>
    </lineage>
</organism>
<dbReference type="InterPro" id="IPR050543">
    <property type="entry name" value="eIF2G"/>
</dbReference>
<feature type="binding site" evidence="12">
    <location>
        <position position="27"/>
    </location>
    <ligand>
        <name>Mg(2+)</name>
        <dbReference type="ChEBI" id="CHEBI:18420"/>
        <label>2</label>
    </ligand>
</feature>
<evidence type="ECO:0000256" key="5">
    <source>
        <dbReference type="ARBA" id="ARBA00022741"/>
    </source>
</evidence>
<keyword evidence="7 12" id="KW-0862">Zinc</keyword>
<comment type="cofactor">
    <cofactor evidence="1 12">
        <name>Mg(2+)</name>
        <dbReference type="ChEBI" id="CHEBI:18420"/>
    </cofactor>
</comment>
<dbReference type="EC" id="3.6.5.3" evidence="12"/>
<name>D5VQJ1_METIM</name>
<dbReference type="InterPro" id="IPR000795">
    <property type="entry name" value="T_Tr_GTP-bd_dom"/>
</dbReference>
<dbReference type="CDD" id="cd01888">
    <property type="entry name" value="eIF2_gamma"/>
    <property type="match status" value="1"/>
</dbReference>
<dbReference type="InterPro" id="IPR027417">
    <property type="entry name" value="P-loop_NTPase"/>
</dbReference>
<dbReference type="InterPro" id="IPR022424">
    <property type="entry name" value="TIF2_gsu"/>
</dbReference>
<dbReference type="Gene3D" id="3.40.50.300">
    <property type="entry name" value="P-loop containing nucleotide triphosphate hydrolases"/>
    <property type="match status" value="1"/>
</dbReference>
<dbReference type="PANTHER" id="PTHR42854">
    <property type="entry name" value="EUKARYOTIC TRANSLATION INITIATION FACTOR 2 SUBUNIT 3 FAMILY MEMBER"/>
    <property type="match status" value="1"/>
</dbReference>
<feature type="binding site" evidence="12">
    <location>
        <position position="67"/>
    </location>
    <ligand>
        <name>Zn(2+)</name>
        <dbReference type="ChEBI" id="CHEBI:29105"/>
    </ligand>
</feature>
<dbReference type="NCBIfam" id="NF003077">
    <property type="entry name" value="PRK04000.1"/>
    <property type="match status" value="1"/>
</dbReference>
<dbReference type="FunFam" id="2.40.30.10:FF:000075">
    <property type="entry name" value="Translation initiation factor 2 subunit gamma"/>
    <property type="match status" value="1"/>
</dbReference>
<accession>D5VQJ1</accession>
<feature type="binding site" evidence="12">
    <location>
        <position position="31"/>
    </location>
    <ligand>
        <name>Mg(2+)</name>
        <dbReference type="ChEBI" id="CHEBI:18420"/>
        <label>1</label>
    </ligand>
</feature>
<dbReference type="NCBIfam" id="TIGR03680">
    <property type="entry name" value="eif2g_arch"/>
    <property type="match status" value="1"/>
</dbReference>
<keyword evidence="15" id="KW-1185">Reference proteome</keyword>
<dbReference type="GO" id="GO:0003746">
    <property type="term" value="F:translation elongation factor activity"/>
    <property type="evidence" value="ECO:0007669"/>
    <property type="project" value="UniProtKB-UniRule"/>
</dbReference>
<keyword evidence="3 12" id="KW-0396">Initiation factor</keyword>
<dbReference type="SUPFAM" id="SSF50447">
    <property type="entry name" value="Translation proteins"/>
    <property type="match status" value="1"/>
</dbReference>
<dbReference type="FunFam" id="2.40.30.10:FF:000009">
    <property type="entry name" value="Eukaryotic translation initiation factor 2 subunit gamma"/>
    <property type="match status" value="1"/>
</dbReference>
<keyword evidence="10 12" id="KW-0342">GTP-binding</keyword>
<dbReference type="NCBIfam" id="TIGR00231">
    <property type="entry name" value="small_GTP"/>
    <property type="match status" value="1"/>
</dbReference>
<dbReference type="GO" id="GO:0000049">
    <property type="term" value="F:tRNA binding"/>
    <property type="evidence" value="ECO:0007669"/>
    <property type="project" value="InterPro"/>
</dbReference>
<dbReference type="InterPro" id="IPR005225">
    <property type="entry name" value="Small_GTP-bd"/>
</dbReference>
<dbReference type="GO" id="GO:0046872">
    <property type="term" value="F:metal ion binding"/>
    <property type="evidence" value="ECO:0007669"/>
    <property type="project" value="UniProtKB-KW"/>
</dbReference>
<sequence length="417" mass="45179">MNGVIAMGRKKSAKQAEINIGMVGHVDHGKTSLTKALTGVWTDRHSEELRRGISIRLGYADCEIRKCPSCGTYTTKPRCPNCLAETEFLRKVSFVDAPGHETLMATMLTGAALMDGAILVIAANEPCPQPQTKEHLMALEIMGIDKIIIVQNKIDLVDEEQALKNYEQIKEFVKGTIAENAPIIPVSAHHEANIDVLLKAIQDLIPTPKRDPKATPRMYVARSFDINKPGTEIKDLKGGVLGGAIIQGEFKVGDEIEIRPGIKVTEGHKTYWKPLRTKIVSLAAGDTMLKKAHPGGLIGVGTELDPYLTKSDSLAGSVVGLPGTLPEIRDKITIKAHLLERVVGSKEELKMEPLKTGEPLVLNVGTATTVGVITSARGDIADIKLKLPICADIGDKVAISRRFGSRWRLIGYGEIIG</sequence>
<feature type="binding site" evidence="12">
    <location>
        <begin position="187"/>
        <end position="189"/>
    </location>
    <ligand>
        <name>GTP</name>
        <dbReference type="ChEBI" id="CHEBI:37565"/>
    </ligand>
</feature>
<comment type="function">
    <text evidence="12">eIF-2 functions in the early steps of protein synthesis by forming a ternary complex with GTP and initiator tRNA.</text>
</comment>
<dbReference type="FunFam" id="3.40.50.300:FF:000065">
    <property type="entry name" value="Eukaryotic translation initiation factor 2 subunit gamma"/>
    <property type="match status" value="1"/>
</dbReference>
<dbReference type="EMBL" id="CP002009">
    <property type="protein sequence ID" value="ADG12844.1"/>
    <property type="molecule type" value="Genomic_DNA"/>
</dbReference>
<evidence type="ECO:0000256" key="8">
    <source>
        <dbReference type="ARBA" id="ARBA00022842"/>
    </source>
</evidence>
<keyword evidence="9 12" id="KW-0648">Protein biosynthesis</keyword>
<feature type="binding site" evidence="12">
    <location>
        <begin position="27"/>
        <end position="32"/>
    </location>
    <ligand>
        <name>GTP</name>
        <dbReference type="ChEBI" id="CHEBI:37565"/>
    </ligand>
</feature>
<feature type="domain" description="Tr-type G" evidence="13">
    <location>
        <begin position="15"/>
        <end position="209"/>
    </location>
</feature>
<dbReference type="InterPro" id="IPR009001">
    <property type="entry name" value="Transl_elong_EF1A/Init_IF2_C"/>
</dbReference>
<dbReference type="PANTHER" id="PTHR42854:SF3">
    <property type="entry name" value="EUKARYOTIC TRANSLATION INITIATION FACTOR 2 SUBUNIT 3-RELATED"/>
    <property type="match status" value="1"/>
</dbReference>
<proteinExistence type="inferred from homology"/>
<evidence type="ECO:0000256" key="4">
    <source>
        <dbReference type="ARBA" id="ARBA00022723"/>
    </source>
</evidence>
<dbReference type="InterPro" id="IPR009000">
    <property type="entry name" value="Transl_B-barrel_sf"/>
</dbReference>
<dbReference type="AlphaFoldDB" id="D5VQJ1"/>
<evidence type="ECO:0000259" key="13">
    <source>
        <dbReference type="PROSITE" id="PS51722"/>
    </source>
</evidence>
<dbReference type="PROSITE" id="PS51722">
    <property type="entry name" value="G_TR_2"/>
    <property type="match status" value="1"/>
</dbReference>
<dbReference type="GO" id="GO:0003743">
    <property type="term" value="F:translation initiation factor activity"/>
    <property type="evidence" value="ECO:0007669"/>
    <property type="project" value="UniProtKB-KW"/>
</dbReference>
<dbReference type="InterPro" id="IPR044128">
    <property type="entry name" value="eIF2g_GTP-bd"/>
</dbReference>
<evidence type="ECO:0000256" key="10">
    <source>
        <dbReference type="ARBA" id="ARBA00023134"/>
    </source>
</evidence>
<dbReference type="Proteomes" id="UP000002061">
    <property type="component" value="Chromosome"/>
</dbReference>
<keyword evidence="4 12" id="KW-0479">Metal-binding</keyword>
<dbReference type="GO" id="GO:0005525">
    <property type="term" value="F:GTP binding"/>
    <property type="evidence" value="ECO:0007669"/>
    <property type="project" value="UniProtKB-UniRule"/>
</dbReference>
<gene>
    <name evidence="12" type="primary">eif2g</name>
    <name evidence="14" type="ordered locus">Metin_0173</name>
</gene>
<keyword evidence="5 12" id="KW-0547">Nucleotide-binding</keyword>
<evidence type="ECO:0000313" key="14">
    <source>
        <dbReference type="EMBL" id="ADG12844.1"/>
    </source>
</evidence>
<dbReference type="InterPro" id="IPR044127">
    <property type="entry name" value="eIF2g_dom_2"/>
</dbReference>
<evidence type="ECO:0000256" key="3">
    <source>
        <dbReference type="ARBA" id="ARBA00022540"/>
    </source>
</evidence>
<feature type="binding site" evidence="12">
    <location>
        <position position="82"/>
    </location>
    <ligand>
        <name>Zn(2+)</name>
        <dbReference type="ChEBI" id="CHEBI:29105"/>
    </ligand>
</feature>
<dbReference type="GO" id="GO:0005829">
    <property type="term" value="C:cytosol"/>
    <property type="evidence" value="ECO:0007669"/>
    <property type="project" value="TreeGrafter"/>
</dbReference>
<dbReference type="HAMAP" id="MF_00119">
    <property type="entry name" value="eIF_2_gamma"/>
    <property type="match status" value="1"/>
</dbReference>
<dbReference type="eggNOG" id="arCOG01563">
    <property type="taxonomic scope" value="Archaea"/>
</dbReference>
<feature type="binding site" evidence="12">
    <location>
        <position position="70"/>
    </location>
    <ligand>
        <name>Zn(2+)</name>
        <dbReference type="ChEBI" id="CHEBI:29105"/>
    </ligand>
</feature>
<feature type="binding site" evidence="12">
    <location>
        <position position="52"/>
    </location>
    <ligand>
        <name>Mg(2+)</name>
        <dbReference type="ChEBI" id="CHEBI:18420"/>
        <label>2</label>
    </ligand>
</feature>
<keyword evidence="8 12" id="KW-0460">Magnesium</keyword>
<dbReference type="SUPFAM" id="SSF52540">
    <property type="entry name" value="P-loop containing nucleoside triphosphate hydrolases"/>
    <property type="match status" value="1"/>
</dbReference>